<name>A0A8H7ZVT3_9FUNG</name>
<sequence>YAQELPRLTQQVCLDAFWAELDRRFDQKRTVLLSRAREDFNLLEIRKFASITEHDAKLQDDTLRDLLAWAEAARYVDERRGQPKCHSYLAIFDTISDVDFRQHVHMSRQYFARLCELLKTNAMFSNNSTYEQSPVPLPVACILERLGKYGTGASSSPLKLLHGRVIKVLIDMVPDMICWPDAHIGVRYRVPVRHAVPVRNIQYCGSGTGVGLGDILWWGPLRETPSSHGEP</sequence>
<evidence type="ECO:0000313" key="1">
    <source>
        <dbReference type="EMBL" id="KAG5460167.1"/>
    </source>
</evidence>
<dbReference type="Proteomes" id="UP000673691">
    <property type="component" value="Unassembled WGS sequence"/>
</dbReference>
<accession>A0A8H7ZVT3</accession>
<comment type="caution">
    <text evidence="1">The sequence shown here is derived from an EMBL/GenBank/DDBJ whole genome shotgun (WGS) entry which is preliminary data.</text>
</comment>
<dbReference type="EMBL" id="JAEFCI010005645">
    <property type="protein sequence ID" value="KAG5460167.1"/>
    <property type="molecule type" value="Genomic_DNA"/>
</dbReference>
<dbReference type="OrthoDB" id="3246760at2759"/>
<keyword evidence="2" id="KW-1185">Reference proteome</keyword>
<evidence type="ECO:0000313" key="2">
    <source>
        <dbReference type="Proteomes" id="UP000673691"/>
    </source>
</evidence>
<protein>
    <submittedName>
        <fullName evidence="1">Uncharacterized protein</fullName>
    </submittedName>
</protein>
<proteinExistence type="predicted"/>
<feature type="non-terminal residue" evidence="1">
    <location>
        <position position="1"/>
    </location>
</feature>
<reference evidence="1 2" key="1">
    <citation type="journal article" name="Sci. Rep.">
        <title>Genome-scale phylogenetic analyses confirm Olpidium as the closest living zoosporic fungus to the non-flagellated, terrestrial fungi.</title>
        <authorList>
            <person name="Chang Y."/>
            <person name="Rochon D."/>
            <person name="Sekimoto S."/>
            <person name="Wang Y."/>
            <person name="Chovatia M."/>
            <person name="Sandor L."/>
            <person name="Salamov A."/>
            <person name="Grigoriev I.V."/>
            <person name="Stajich J.E."/>
            <person name="Spatafora J.W."/>
        </authorList>
    </citation>
    <scope>NUCLEOTIDE SEQUENCE [LARGE SCALE GENOMIC DNA]</scope>
    <source>
        <strain evidence="1">S191</strain>
    </source>
</reference>
<gene>
    <name evidence="1" type="ORF">BJ554DRAFT_7819</name>
</gene>
<organism evidence="1 2">
    <name type="scientific">Olpidium bornovanus</name>
    <dbReference type="NCBI Taxonomy" id="278681"/>
    <lineage>
        <taxon>Eukaryota</taxon>
        <taxon>Fungi</taxon>
        <taxon>Fungi incertae sedis</taxon>
        <taxon>Olpidiomycota</taxon>
        <taxon>Olpidiomycotina</taxon>
        <taxon>Olpidiomycetes</taxon>
        <taxon>Olpidiales</taxon>
        <taxon>Olpidiaceae</taxon>
        <taxon>Olpidium</taxon>
    </lineage>
</organism>
<dbReference type="AlphaFoldDB" id="A0A8H7ZVT3"/>